<evidence type="ECO:0000256" key="1">
    <source>
        <dbReference type="SAM" id="MobiDB-lite"/>
    </source>
</evidence>
<dbReference type="InterPro" id="IPR036397">
    <property type="entry name" value="RNaseH_sf"/>
</dbReference>
<dbReference type="Gene3D" id="3.30.420.10">
    <property type="entry name" value="Ribonuclease H-like superfamily/Ribonuclease H"/>
    <property type="match status" value="1"/>
</dbReference>
<dbReference type="RefSeq" id="XP_035829392.1">
    <property type="nucleotide sequence ID" value="XM_035973499.1"/>
</dbReference>
<dbReference type="Pfam" id="PF01927">
    <property type="entry name" value="Mut7-C"/>
    <property type="match status" value="2"/>
</dbReference>
<keyword evidence="3" id="KW-1185">Reference proteome</keyword>
<organism evidence="3 4">
    <name type="scientific">Aplysia californica</name>
    <name type="common">California sea hare</name>
    <dbReference type="NCBI Taxonomy" id="6500"/>
    <lineage>
        <taxon>Eukaryota</taxon>
        <taxon>Metazoa</taxon>
        <taxon>Spiralia</taxon>
        <taxon>Lophotrochozoa</taxon>
        <taxon>Mollusca</taxon>
        <taxon>Gastropoda</taxon>
        <taxon>Heterobranchia</taxon>
        <taxon>Euthyneura</taxon>
        <taxon>Tectipleura</taxon>
        <taxon>Aplysiida</taxon>
        <taxon>Aplysioidea</taxon>
        <taxon>Aplysiidae</taxon>
        <taxon>Aplysia</taxon>
    </lineage>
</organism>
<evidence type="ECO:0000313" key="4">
    <source>
        <dbReference type="RefSeq" id="XP_035829392.1"/>
    </source>
</evidence>
<accession>A0ABM1W3Z9</accession>
<dbReference type="GeneID" id="101845378"/>
<dbReference type="InterPro" id="IPR012337">
    <property type="entry name" value="RNaseH-like_sf"/>
</dbReference>
<dbReference type="PANTHER" id="PTHR47765">
    <property type="entry name" value="3'-5' EXONUCLEASE DOMAIN-CONTAINING PROTEIN"/>
    <property type="match status" value="1"/>
</dbReference>
<dbReference type="InterPro" id="IPR002782">
    <property type="entry name" value="Mut7-C_RNAse_dom"/>
</dbReference>
<evidence type="ECO:0000313" key="3">
    <source>
        <dbReference type="Proteomes" id="UP000694888"/>
    </source>
</evidence>
<protein>
    <submittedName>
        <fullName evidence="4">Exonuclease mut-7 homolog</fullName>
    </submittedName>
</protein>
<keyword evidence="4" id="KW-0378">Hydrolase</keyword>
<proteinExistence type="predicted"/>
<keyword evidence="4" id="KW-0269">Exonuclease</keyword>
<dbReference type="InterPro" id="IPR052408">
    <property type="entry name" value="Exonuclease_MUT-7-like"/>
</dbReference>
<name>A0ABM1W3Z9_APLCA</name>
<dbReference type="Pfam" id="PF01612">
    <property type="entry name" value="DNA_pol_A_exo1"/>
    <property type="match status" value="2"/>
</dbReference>
<dbReference type="GO" id="GO:0004527">
    <property type="term" value="F:exonuclease activity"/>
    <property type="evidence" value="ECO:0007669"/>
    <property type="project" value="UniProtKB-KW"/>
</dbReference>
<dbReference type="Proteomes" id="UP000694888">
    <property type="component" value="Unplaced"/>
</dbReference>
<dbReference type="SUPFAM" id="SSF53098">
    <property type="entry name" value="Ribonuclease H-like"/>
    <property type="match status" value="1"/>
</dbReference>
<feature type="compositionally biased region" description="Acidic residues" evidence="1">
    <location>
        <begin position="944"/>
        <end position="972"/>
    </location>
</feature>
<gene>
    <name evidence="4" type="primary">LOC101845378</name>
</gene>
<feature type="region of interest" description="Disordered" evidence="1">
    <location>
        <begin position="941"/>
        <end position="980"/>
    </location>
</feature>
<dbReference type="SMART" id="SM00474">
    <property type="entry name" value="35EXOc"/>
    <property type="match status" value="1"/>
</dbReference>
<keyword evidence="4" id="KW-0540">Nuclease</keyword>
<evidence type="ECO:0000259" key="2">
    <source>
        <dbReference type="SMART" id="SM00474"/>
    </source>
</evidence>
<dbReference type="InterPro" id="IPR002562">
    <property type="entry name" value="3'-5'_exonuclease_dom"/>
</dbReference>
<reference evidence="4" key="1">
    <citation type="submission" date="2025-08" db="UniProtKB">
        <authorList>
            <consortium name="RefSeq"/>
        </authorList>
    </citation>
    <scope>IDENTIFICATION</scope>
</reference>
<dbReference type="PANTHER" id="PTHR47765:SF2">
    <property type="entry name" value="EXONUCLEASE MUT-7 HOMOLOG"/>
    <property type="match status" value="1"/>
</dbReference>
<feature type="domain" description="3'-5' exonuclease" evidence="2">
    <location>
        <begin position="440"/>
        <end position="666"/>
    </location>
</feature>
<sequence>MDKKRFQGTKKPSKSKYAGAGRGILNSHLAGEDASVAAANSWAAGIWKGKANSRPELSNDALERLLSELQSIWLDDRIGNKKAKSEAVYTRLGVALKSESNPWEAALSLFTAAEDYPLAKTSTLSFQILNEFQKWVLSSENVHFERKSEFLTEDLRTRVFYATTGKHISFFNVAVKAYSLDHRGNEYFLPMAKAFLLRDKLTEAAQVISKLRLQSHFKQEEVLMPLLFSDKVNIIESYVSGNPEQQRAVLSLLDYLCARSTDILSYAQSAGMKNIKGEKLSKKVLSKFAMRLIKLFDIPPETCPNITENRAMGAVRYLLYKYYIEKSMAHNSWEDMLESAVGENKNLQQQLVTELLGYNDVMEALTWADRYQLEDEKLDPTVLEARQRQREAEVRLSSGPPVQPDHGFVAEEDWDAEIAAEGPAKPFSIHYMLPLPEHYVSMVTTREELEVCLDRIRKPFTTIGIDAEWKPAMGRATQQVALLQLAVEERVFLLDCVALRTQLVDAEWAQLAATIFCDKKVIKLGFGLDTDLRMLTKSFPAMEDSILRMARVIDLEKLARKVLQDYDCSLMDMSKFGKAGELVDNSSGKAKAGPSKDRRVPATIVYKREEKGLSLLAMKTLGKPLSKAEQMSNWEKRPLRQSQIHYAAADAYVLLEIYNKLCLLGLSQGLTTADLEPLVTLHMKTRMDKRRAKAARANKRMQPHMRAGFGQGVGRSGPIKPGQLRVVCDTMLQGLGSQLRTCGVDTHIMGSSLRHMETVEISRREDRIILTTKGPFEQIRANVGSAMCFCVSCDKNAREQTLDVLRYFCVKVSKEDIFSRCAMCNSGEFARLPSRDMESLYIYNLQKQQHWLLAGASGGVSLYELDQDTRSRFLEHGIDAATISFLHNRVRIQVETVPKQEAFSNIKEFFVCVVCGKVYWEGSHFDRVCAQFEHVLQLNPGGVGEEELMDGEDDDDDEEDEDGDDFEDDESDSGQAGGGS</sequence>